<evidence type="ECO:0000313" key="1">
    <source>
        <dbReference type="EMBL" id="AKZ64476.1"/>
    </source>
</evidence>
<sequence length="98" mass="11412">MKDWEISPMLEDSIVVKCSALHLSSARLDLDLLMPFNLCKSLSFVSYCSRSILQQYRNELAPMPRKLNKMRKMQYKMLFRMLVLCIDSSSMRAKKNSG</sequence>
<organism evidence="1 2">
    <name type="scientific">Herbaspirillum hiltneri N3</name>
    <dbReference type="NCBI Taxonomy" id="1262470"/>
    <lineage>
        <taxon>Bacteria</taxon>
        <taxon>Pseudomonadati</taxon>
        <taxon>Pseudomonadota</taxon>
        <taxon>Betaproteobacteria</taxon>
        <taxon>Burkholderiales</taxon>
        <taxon>Oxalobacteraceae</taxon>
        <taxon>Herbaspirillum</taxon>
    </lineage>
</organism>
<reference evidence="2" key="1">
    <citation type="journal article" date="2015" name="Genome Announc.">
        <title>Complete Genome Sequence of Herbaspirillum hiltneri N3 (DSM 17495), Isolated from Surface-Sterilized Wheat Roots.</title>
        <authorList>
            <person name="Guizelini D."/>
            <person name="Saizaki P.M."/>
            <person name="Coimbra N.A."/>
            <person name="Weiss V.A."/>
            <person name="Faoro H."/>
            <person name="Sfeir M.Z."/>
            <person name="Baura V.A."/>
            <person name="Monteiro R.A."/>
            <person name="Chubatsu L.S."/>
            <person name="Souza E.M."/>
            <person name="Cruz L.M."/>
            <person name="Pedrosa F.O."/>
            <person name="Raittz R.T."/>
            <person name="Marchaukoski J.N."/>
            <person name="Steffens M.B."/>
        </authorList>
    </citation>
    <scope>NUCLEOTIDE SEQUENCE [LARGE SCALE GENOMIC DNA]</scope>
    <source>
        <strain evidence="2">N3</strain>
    </source>
</reference>
<gene>
    <name evidence="1" type="ORF">F506_19060</name>
</gene>
<name>A0ABM5V4F5_9BURK</name>
<proteinExistence type="predicted"/>
<evidence type="ECO:0000313" key="2">
    <source>
        <dbReference type="Proteomes" id="UP000063429"/>
    </source>
</evidence>
<dbReference type="Proteomes" id="UP000063429">
    <property type="component" value="Chromosome"/>
</dbReference>
<keyword evidence="2" id="KW-1185">Reference proteome</keyword>
<protein>
    <submittedName>
        <fullName evidence="1">Uncharacterized protein</fullName>
    </submittedName>
</protein>
<accession>A0ABM5V4F5</accession>
<dbReference type="EMBL" id="CP011409">
    <property type="protein sequence ID" value="AKZ64476.1"/>
    <property type="molecule type" value="Genomic_DNA"/>
</dbReference>